<protein>
    <recommendedName>
        <fullName evidence="5">Glutathione peroxidase</fullName>
    </recommendedName>
</protein>
<dbReference type="AlphaFoldDB" id="A0AAW2IBY1"/>
<dbReference type="Gene3D" id="3.40.30.10">
    <property type="entry name" value="Glutaredoxin"/>
    <property type="match status" value="1"/>
</dbReference>
<dbReference type="PANTHER" id="PTHR11592">
    <property type="entry name" value="GLUTATHIONE PEROXIDASE"/>
    <property type="match status" value="1"/>
</dbReference>
<dbReference type="InterPro" id="IPR000889">
    <property type="entry name" value="Glutathione_peroxidase"/>
</dbReference>
<keyword evidence="2" id="KW-0575">Peroxidase</keyword>
<evidence type="ECO:0000313" key="4">
    <source>
        <dbReference type="EMBL" id="KAL0278980.1"/>
    </source>
</evidence>
<organism evidence="4">
    <name type="scientific">Menopon gallinae</name>
    <name type="common">poultry shaft louse</name>
    <dbReference type="NCBI Taxonomy" id="328185"/>
    <lineage>
        <taxon>Eukaryota</taxon>
        <taxon>Metazoa</taxon>
        <taxon>Ecdysozoa</taxon>
        <taxon>Arthropoda</taxon>
        <taxon>Hexapoda</taxon>
        <taxon>Insecta</taxon>
        <taxon>Pterygota</taxon>
        <taxon>Neoptera</taxon>
        <taxon>Paraneoptera</taxon>
        <taxon>Psocodea</taxon>
        <taxon>Troctomorpha</taxon>
        <taxon>Phthiraptera</taxon>
        <taxon>Amblycera</taxon>
        <taxon>Menoponidae</taxon>
        <taxon>Menopon</taxon>
    </lineage>
</organism>
<dbReference type="PANTHER" id="PTHR11592:SF81">
    <property type="entry name" value="GLUTATHIONE PEROXIDASE"/>
    <property type="match status" value="1"/>
</dbReference>
<evidence type="ECO:0000256" key="2">
    <source>
        <dbReference type="ARBA" id="ARBA00022559"/>
    </source>
</evidence>
<keyword evidence="3" id="KW-0560">Oxidoreductase</keyword>
<comment type="caution">
    <text evidence="4">The sequence shown here is derived from an EMBL/GenBank/DDBJ whole genome shotgun (WGS) entry which is preliminary data.</text>
</comment>
<gene>
    <name evidence="4" type="ORF">PYX00_000639</name>
</gene>
<dbReference type="GO" id="GO:0006979">
    <property type="term" value="P:response to oxidative stress"/>
    <property type="evidence" value="ECO:0007669"/>
    <property type="project" value="InterPro"/>
</dbReference>
<dbReference type="PROSITE" id="PS51355">
    <property type="entry name" value="GLUTATHIONE_PEROXID_3"/>
    <property type="match status" value="1"/>
</dbReference>
<comment type="similarity">
    <text evidence="1">Belongs to the glutathione peroxidase family.</text>
</comment>
<reference evidence="4" key="1">
    <citation type="journal article" date="2024" name="Gigascience">
        <title>Chromosome-level genome of the poultry shaft louse Menopon gallinae provides insight into the host-switching and adaptive evolution of parasitic lice.</title>
        <authorList>
            <person name="Xu Y."/>
            <person name="Ma L."/>
            <person name="Liu S."/>
            <person name="Liang Y."/>
            <person name="Liu Q."/>
            <person name="He Z."/>
            <person name="Tian L."/>
            <person name="Duan Y."/>
            <person name="Cai W."/>
            <person name="Li H."/>
            <person name="Song F."/>
        </authorList>
    </citation>
    <scope>NUCLEOTIDE SEQUENCE</scope>
    <source>
        <strain evidence="4">Cailab_2023a</strain>
    </source>
</reference>
<proteinExistence type="inferred from homology"/>
<evidence type="ECO:0008006" key="5">
    <source>
        <dbReference type="Google" id="ProtNLM"/>
    </source>
</evidence>
<dbReference type="EMBL" id="JARGDH010000001">
    <property type="protein sequence ID" value="KAL0278980.1"/>
    <property type="molecule type" value="Genomic_DNA"/>
</dbReference>
<name>A0AAW2IBY1_9NEOP</name>
<dbReference type="GO" id="GO:0004602">
    <property type="term" value="F:glutathione peroxidase activity"/>
    <property type="evidence" value="ECO:0007669"/>
    <property type="project" value="TreeGrafter"/>
</dbReference>
<sequence length="100" mass="11825">MHVRPGNGFVPNFLLFKKTNVNGKNEEPLYTYLKRYCPATRDGFSDSKELMWNPLKVNDIRWNWEKFLVTRRGIPFMRYDPSTDPSVIAPDIEFLLQNDI</sequence>
<dbReference type="InterPro" id="IPR036249">
    <property type="entry name" value="Thioredoxin-like_sf"/>
</dbReference>
<evidence type="ECO:0000256" key="1">
    <source>
        <dbReference type="ARBA" id="ARBA00006926"/>
    </source>
</evidence>
<dbReference type="SUPFAM" id="SSF52833">
    <property type="entry name" value="Thioredoxin-like"/>
    <property type="match status" value="1"/>
</dbReference>
<accession>A0AAW2IBY1</accession>
<evidence type="ECO:0000256" key="3">
    <source>
        <dbReference type="ARBA" id="ARBA00023002"/>
    </source>
</evidence>